<dbReference type="EMBL" id="CP021106">
    <property type="protein sequence ID" value="ARO87735.1"/>
    <property type="molecule type" value="Genomic_DNA"/>
</dbReference>
<dbReference type="PANTHER" id="PTHR11562:SF17">
    <property type="entry name" value="RE54080P-RELATED"/>
    <property type="match status" value="1"/>
</dbReference>
<dbReference type="PANTHER" id="PTHR11562">
    <property type="entry name" value="CATION EFFLUX PROTEIN/ ZINC TRANSPORTER"/>
    <property type="match status" value="1"/>
</dbReference>
<dbReference type="InterPro" id="IPR002524">
    <property type="entry name" value="Cation_efflux"/>
</dbReference>
<dbReference type="NCBIfam" id="TIGR01297">
    <property type="entry name" value="CDF"/>
    <property type="match status" value="1"/>
</dbReference>
<dbReference type="KEGG" id="nlc:EBAPG3_008120"/>
<dbReference type="OrthoDB" id="271709at2"/>
<dbReference type="InterPro" id="IPR027469">
    <property type="entry name" value="Cation_efflux_TMD_sf"/>
</dbReference>
<dbReference type="InterPro" id="IPR058533">
    <property type="entry name" value="Cation_efflux_TM"/>
</dbReference>
<feature type="transmembrane region" description="Helical" evidence="9">
    <location>
        <begin position="62"/>
        <end position="78"/>
    </location>
</feature>
<dbReference type="AlphaFoldDB" id="A0A1W6SPK8"/>
<dbReference type="InterPro" id="IPR050681">
    <property type="entry name" value="CDF/SLC30A"/>
</dbReference>
<evidence type="ECO:0000259" key="10">
    <source>
        <dbReference type="Pfam" id="PF01545"/>
    </source>
</evidence>
<keyword evidence="5" id="KW-0862">Zinc</keyword>
<keyword evidence="5" id="KW-0864">Zinc transport</keyword>
<evidence type="ECO:0000256" key="7">
    <source>
        <dbReference type="ARBA" id="ARBA00023065"/>
    </source>
</evidence>
<keyword evidence="13" id="KW-1185">Reference proteome</keyword>
<feature type="transmembrane region" description="Helical" evidence="9">
    <location>
        <begin position="21"/>
        <end position="42"/>
    </location>
</feature>
<dbReference type="GO" id="GO:0005886">
    <property type="term" value="C:plasma membrane"/>
    <property type="evidence" value="ECO:0007669"/>
    <property type="project" value="TreeGrafter"/>
</dbReference>
<comment type="similarity">
    <text evidence="2">Belongs to the cation diffusion facilitator (CDF) transporter (TC 2.A.4) family. SLC30A subfamily.</text>
</comment>
<keyword evidence="3" id="KW-0813">Transport</keyword>
<evidence type="ECO:0000259" key="11">
    <source>
        <dbReference type="Pfam" id="PF16916"/>
    </source>
</evidence>
<feature type="transmembrane region" description="Helical" evidence="9">
    <location>
        <begin position="191"/>
        <end position="208"/>
    </location>
</feature>
<evidence type="ECO:0000313" key="12">
    <source>
        <dbReference type="EMBL" id="ARO87735.1"/>
    </source>
</evidence>
<feature type="domain" description="Cation efflux protein transmembrane" evidence="10">
    <location>
        <begin position="27"/>
        <end position="212"/>
    </location>
</feature>
<sequence length="308" mass="32585">MTRHDHLHPRGHTQPHASRNLTAAFAAGIALNLGFVVVEAIYGLLANSMALIADAGHNLGDVLGLVIAWIAIVLARRAPSQNYTYGLRRATILAALVNAMLLLAAVGAITIEGIRRLSAPGEIASVTVIVVAAAGIVVNGVTAWLLAPGNKDDINLRGAFLHMVYDALVSLGVVITGGVMFLSGWTWLDPVASLAIAAIILAGTWGLLRNSVGMSLDAVPAGLKLDEVSAFLGEQPGVTAIHDLHIWSMSTTETVLTCHCLMPGGHPGDEFLAQLAHELQERFKIDHATIQIEIHEHIPCALEPDHVI</sequence>
<dbReference type="Pfam" id="PF16916">
    <property type="entry name" value="ZT_dimer"/>
    <property type="match status" value="1"/>
</dbReference>
<keyword evidence="8 9" id="KW-0472">Membrane</keyword>
<evidence type="ECO:0000313" key="13">
    <source>
        <dbReference type="Proteomes" id="UP000012179"/>
    </source>
</evidence>
<evidence type="ECO:0000256" key="4">
    <source>
        <dbReference type="ARBA" id="ARBA00022692"/>
    </source>
</evidence>
<keyword evidence="7" id="KW-0406">Ion transport</keyword>
<name>A0A1W6SPK8_9PROT</name>
<keyword evidence="6 9" id="KW-1133">Transmembrane helix</keyword>
<feature type="domain" description="Cation efflux protein cytoplasmic" evidence="11">
    <location>
        <begin position="222"/>
        <end position="293"/>
    </location>
</feature>
<evidence type="ECO:0000256" key="9">
    <source>
        <dbReference type="SAM" id="Phobius"/>
    </source>
</evidence>
<accession>A0A1W6SPK8</accession>
<feature type="transmembrane region" description="Helical" evidence="9">
    <location>
        <begin position="123"/>
        <end position="147"/>
    </location>
</feature>
<dbReference type="eggNOG" id="COG1230">
    <property type="taxonomic scope" value="Bacteria"/>
</dbReference>
<evidence type="ECO:0000256" key="1">
    <source>
        <dbReference type="ARBA" id="ARBA00004141"/>
    </source>
</evidence>
<dbReference type="Pfam" id="PF01545">
    <property type="entry name" value="Cation_efflux"/>
    <property type="match status" value="1"/>
</dbReference>
<dbReference type="InterPro" id="IPR027470">
    <property type="entry name" value="Cation_efflux_CTD"/>
</dbReference>
<comment type="subcellular location">
    <subcellularLocation>
        <location evidence="1">Membrane</location>
        <topology evidence="1">Multi-pass membrane protein</topology>
    </subcellularLocation>
</comment>
<evidence type="ECO:0000256" key="3">
    <source>
        <dbReference type="ARBA" id="ARBA00022448"/>
    </source>
</evidence>
<reference evidence="12 13" key="1">
    <citation type="journal article" date="2015" name="Int. J. Syst. Evol. Microbiol.">
        <title>Nitrosospira lacus sp. nov., a psychrotolerant, ammonia-oxidizing bacterium from sandy lake sediment.</title>
        <authorList>
            <person name="Urakawa H."/>
            <person name="Garcia J.C."/>
            <person name="Nielsen J.L."/>
            <person name="Le V.Q."/>
            <person name="Kozlowski J.A."/>
            <person name="Stein L.Y."/>
            <person name="Lim C.K."/>
            <person name="Pommerening-Roser A."/>
            <person name="Martens-Habbena W."/>
            <person name="Stahl D.A."/>
            <person name="Klotz M.G."/>
        </authorList>
    </citation>
    <scope>NUCLEOTIDE SEQUENCE [LARGE SCALE GENOMIC DNA]</scope>
    <source>
        <strain evidence="12 13">APG3</strain>
    </source>
</reference>
<dbReference type="Proteomes" id="UP000012179">
    <property type="component" value="Chromosome"/>
</dbReference>
<dbReference type="SUPFAM" id="SSF160240">
    <property type="entry name" value="Cation efflux protein cytoplasmic domain-like"/>
    <property type="match status" value="1"/>
</dbReference>
<keyword evidence="4 9" id="KW-0812">Transmembrane</keyword>
<evidence type="ECO:0000256" key="6">
    <source>
        <dbReference type="ARBA" id="ARBA00022989"/>
    </source>
</evidence>
<dbReference type="SUPFAM" id="SSF161111">
    <property type="entry name" value="Cation efflux protein transmembrane domain-like"/>
    <property type="match status" value="1"/>
</dbReference>
<feature type="transmembrane region" description="Helical" evidence="9">
    <location>
        <begin position="90"/>
        <end position="111"/>
    </location>
</feature>
<evidence type="ECO:0000256" key="5">
    <source>
        <dbReference type="ARBA" id="ARBA00022906"/>
    </source>
</evidence>
<evidence type="ECO:0000256" key="2">
    <source>
        <dbReference type="ARBA" id="ARBA00008873"/>
    </source>
</evidence>
<evidence type="ECO:0000256" key="8">
    <source>
        <dbReference type="ARBA" id="ARBA00023136"/>
    </source>
</evidence>
<feature type="transmembrane region" description="Helical" evidence="9">
    <location>
        <begin position="159"/>
        <end position="185"/>
    </location>
</feature>
<protein>
    <submittedName>
        <fullName evidence="12">Cation transporter</fullName>
    </submittedName>
</protein>
<proteinExistence type="inferred from homology"/>
<dbReference type="GO" id="GO:0005385">
    <property type="term" value="F:zinc ion transmembrane transporter activity"/>
    <property type="evidence" value="ECO:0007669"/>
    <property type="project" value="TreeGrafter"/>
</dbReference>
<dbReference type="InterPro" id="IPR036837">
    <property type="entry name" value="Cation_efflux_CTD_sf"/>
</dbReference>
<organism evidence="12 13">
    <name type="scientific">Nitrosospira lacus</name>
    <dbReference type="NCBI Taxonomy" id="1288494"/>
    <lineage>
        <taxon>Bacteria</taxon>
        <taxon>Pseudomonadati</taxon>
        <taxon>Pseudomonadota</taxon>
        <taxon>Betaproteobacteria</taxon>
        <taxon>Nitrosomonadales</taxon>
        <taxon>Nitrosomonadaceae</taxon>
        <taxon>Nitrosospira</taxon>
    </lineage>
</organism>
<dbReference type="RefSeq" id="WP_004174163.1">
    <property type="nucleotide sequence ID" value="NZ_CP021106.3"/>
</dbReference>
<gene>
    <name evidence="12" type="ORF">EBAPG3_008120</name>
</gene>
<dbReference type="Gene3D" id="1.20.1510.10">
    <property type="entry name" value="Cation efflux protein transmembrane domain"/>
    <property type="match status" value="1"/>
</dbReference>